<organism evidence="8 9">
    <name type="scientific">Caulochytrium protostelioides</name>
    <dbReference type="NCBI Taxonomy" id="1555241"/>
    <lineage>
        <taxon>Eukaryota</taxon>
        <taxon>Fungi</taxon>
        <taxon>Fungi incertae sedis</taxon>
        <taxon>Chytridiomycota</taxon>
        <taxon>Chytridiomycota incertae sedis</taxon>
        <taxon>Chytridiomycetes</taxon>
        <taxon>Caulochytriales</taxon>
        <taxon>Caulochytriaceae</taxon>
        <taxon>Caulochytrium</taxon>
    </lineage>
</organism>
<feature type="non-terminal residue" evidence="8">
    <location>
        <position position="89"/>
    </location>
</feature>
<evidence type="ECO:0000256" key="3">
    <source>
        <dbReference type="ARBA" id="ARBA00022478"/>
    </source>
</evidence>
<keyword evidence="4" id="KW-0808">Transferase</keyword>
<dbReference type="GO" id="GO:0003677">
    <property type="term" value="F:DNA binding"/>
    <property type="evidence" value="ECO:0007669"/>
    <property type="project" value="InterPro"/>
</dbReference>
<dbReference type="InterPro" id="IPR045867">
    <property type="entry name" value="DNA-dir_RpoC_beta_prime"/>
</dbReference>
<dbReference type="PANTHER" id="PTHR19376:SF11">
    <property type="entry name" value="DNA-DIRECTED RNA POLYMERASE I SUBUNIT RPA1"/>
    <property type="match status" value="1"/>
</dbReference>
<accession>A0A4P9WSN2</accession>
<dbReference type="Pfam" id="PF04998">
    <property type="entry name" value="RNA_pol_Rpb1_5"/>
    <property type="match status" value="1"/>
</dbReference>
<evidence type="ECO:0000313" key="8">
    <source>
        <dbReference type="EMBL" id="RKO95395.1"/>
    </source>
</evidence>
<dbReference type="AlphaFoldDB" id="A0A4P9WSN2"/>
<evidence type="ECO:0000256" key="1">
    <source>
        <dbReference type="ARBA" id="ARBA00006460"/>
    </source>
</evidence>
<feature type="domain" description="RNA polymerase Rpb1" evidence="7">
    <location>
        <begin position="1"/>
        <end position="51"/>
    </location>
</feature>
<sequence>ARASIMQQIAGVFDVYGIKINTRHLTIIADYMTFEGGYKPFNRMGIASNASPFAQMSFETTATFLTAATQGGDFDDLRGPSASIVLGQP</sequence>
<dbReference type="PANTHER" id="PTHR19376">
    <property type="entry name" value="DNA-DIRECTED RNA POLYMERASE"/>
    <property type="match status" value="1"/>
</dbReference>
<proteinExistence type="inferred from homology"/>
<dbReference type="GO" id="GO:0006351">
    <property type="term" value="P:DNA-templated transcription"/>
    <property type="evidence" value="ECO:0007669"/>
    <property type="project" value="InterPro"/>
</dbReference>
<evidence type="ECO:0000259" key="7">
    <source>
        <dbReference type="Pfam" id="PF04998"/>
    </source>
</evidence>
<dbReference type="EC" id="2.7.7.6" evidence="2"/>
<dbReference type="GO" id="GO:0003899">
    <property type="term" value="F:DNA-directed RNA polymerase activity"/>
    <property type="evidence" value="ECO:0007669"/>
    <property type="project" value="UniProtKB-EC"/>
</dbReference>
<protein>
    <recommendedName>
        <fullName evidence="2">DNA-directed RNA polymerase</fullName>
        <ecNumber evidence="2">2.7.7.6</ecNumber>
    </recommendedName>
</protein>
<evidence type="ECO:0000256" key="5">
    <source>
        <dbReference type="ARBA" id="ARBA00022695"/>
    </source>
</evidence>
<evidence type="ECO:0000256" key="6">
    <source>
        <dbReference type="ARBA" id="ARBA00023163"/>
    </source>
</evidence>
<name>A0A4P9WSN2_9FUNG</name>
<dbReference type="EMBL" id="ML011907">
    <property type="protein sequence ID" value="RKO95395.1"/>
    <property type="molecule type" value="Genomic_DNA"/>
</dbReference>
<evidence type="ECO:0000256" key="4">
    <source>
        <dbReference type="ARBA" id="ARBA00022679"/>
    </source>
</evidence>
<keyword evidence="5" id="KW-0548">Nucleotidyltransferase</keyword>
<feature type="non-terminal residue" evidence="8">
    <location>
        <position position="1"/>
    </location>
</feature>
<evidence type="ECO:0000256" key="2">
    <source>
        <dbReference type="ARBA" id="ARBA00012418"/>
    </source>
</evidence>
<dbReference type="InterPro" id="IPR007081">
    <property type="entry name" value="RNA_pol_Rpb1_5"/>
</dbReference>
<dbReference type="GO" id="GO:0005736">
    <property type="term" value="C:RNA polymerase I complex"/>
    <property type="evidence" value="ECO:0007669"/>
    <property type="project" value="TreeGrafter"/>
</dbReference>
<reference evidence="9" key="1">
    <citation type="journal article" date="2018" name="Nat. Microbiol.">
        <title>Leveraging single-cell genomics to expand the fungal tree of life.</title>
        <authorList>
            <person name="Ahrendt S.R."/>
            <person name="Quandt C.A."/>
            <person name="Ciobanu D."/>
            <person name="Clum A."/>
            <person name="Salamov A."/>
            <person name="Andreopoulos B."/>
            <person name="Cheng J.F."/>
            <person name="Woyke T."/>
            <person name="Pelin A."/>
            <person name="Henrissat B."/>
            <person name="Reynolds N.K."/>
            <person name="Benny G.L."/>
            <person name="Smith M.E."/>
            <person name="James T.Y."/>
            <person name="Grigoriev I.V."/>
        </authorList>
    </citation>
    <scope>NUCLEOTIDE SEQUENCE [LARGE SCALE GENOMIC DNA]</scope>
    <source>
        <strain evidence="9">ATCC 52028</strain>
    </source>
</reference>
<dbReference type="SUPFAM" id="SSF64484">
    <property type="entry name" value="beta and beta-prime subunits of DNA dependent RNA-polymerase"/>
    <property type="match status" value="1"/>
</dbReference>
<comment type="similarity">
    <text evidence="1">Belongs to the RNA polymerase beta' chain family.</text>
</comment>
<keyword evidence="3" id="KW-0240">DNA-directed RNA polymerase</keyword>
<dbReference type="Gene3D" id="1.10.150.390">
    <property type="match status" value="1"/>
</dbReference>
<keyword evidence="6" id="KW-0804">Transcription</keyword>
<evidence type="ECO:0000313" key="9">
    <source>
        <dbReference type="Proteomes" id="UP000268535"/>
    </source>
</evidence>
<dbReference type="Proteomes" id="UP000268535">
    <property type="component" value="Unassembled WGS sequence"/>
</dbReference>
<gene>
    <name evidence="8" type="ORF">CAUPRSCDRAFT_5236</name>
</gene>